<evidence type="ECO:0000256" key="4">
    <source>
        <dbReference type="ARBA" id="ARBA00022980"/>
    </source>
</evidence>
<proteinExistence type="inferred from homology"/>
<dbReference type="GO" id="GO:0003735">
    <property type="term" value="F:structural constituent of ribosome"/>
    <property type="evidence" value="ECO:0007669"/>
    <property type="project" value="InterPro"/>
</dbReference>
<evidence type="ECO:0000256" key="5">
    <source>
        <dbReference type="ARBA" id="ARBA00023274"/>
    </source>
</evidence>
<evidence type="ECO:0000256" key="2">
    <source>
        <dbReference type="ARBA" id="ARBA00022730"/>
    </source>
</evidence>
<dbReference type="FunFam" id="3.30.70.330:FF:000001">
    <property type="entry name" value="50S ribosomal protein L23"/>
    <property type="match status" value="1"/>
</dbReference>
<sequence length="99" mass="11388">MKDPRDIVLRPVISEKSYTMAKENRYTFVVASDANKTEIKRAVEEIFKVKALDVSVANAKPKPITRARRRARITGYRPGYKKATVTLRKGDKIEFFENV</sequence>
<dbReference type="EMBL" id="BLSD01000015">
    <property type="protein sequence ID" value="GFP38767.1"/>
    <property type="molecule type" value="Genomic_DNA"/>
</dbReference>
<dbReference type="InterPro" id="IPR012678">
    <property type="entry name" value="Ribosomal_uL23/eL15/eS24_sf"/>
</dbReference>
<organism evidence="8 9">
    <name type="scientific">Candidatus Hakubella thermalkaliphila</name>
    <dbReference type="NCBI Taxonomy" id="2754717"/>
    <lineage>
        <taxon>Bacteria</taxon>
        <taxon>Bacillati</taxon>
        <taxon>Actinomycetota</taxon>
        <taxon>Actinomycetota incertae sedis</taxon>
        <taxon>Candidatus Hakubellales</taxon>
        <taxon>Candidatus Hakubellaceae</taxon>
        <taxon>Candidatus Hakubella</taxon>
    </lineage>
</organism>
<dbReference type="Proteomes" id="UP000569018">
    <property type="component" value="Unassembled WGS sequence"/>
</dbReference>
<dbReference type="AlphaFoldDB" id="A0A6V8Q2F5"/>
<evidence type="ECO:0000313" key="7">
    <source>
        <dbReference type="EMBL" id="GFP30426.1"/>
    </source>
</evidence>
<evidence type="ECO:0000256" key="1">
    <source>
        <dbReference type="ARBA" id="ARBA00006700"/>
    </source>
</evidence>
<dbReference type="InterPro" id="IPR013025">
    <property type="entry name" value="Ribosomal_uL23-like"/>
</dbReference>
<keyword evidence="5 6" id="KW-0687">Ribonucleoprotein</keyword>
<dbReference type="PANTHER" id="PTHR11620">
    <property type="entry name" value="60S RIBOSOMAL PROTEIN L23A"/>
    <property type="match status" value="1"/>
</dbReference>
<reference evidence="9 10" key="1">
    <citation type="journal article" date="2020" name="Front. Microbiol.">
        <title>Single-cell genomics of novel Actinobacteria with the Wood-Ljungdahl pathway discovered in a serpentinizing system.</title>
        <authorList>
            <person name="Merino N."/>
            <person name="Kawai M."/>
            <person name="Boyd E.S."/>
            <person name="Colman D.R."/>
            <person name="McGlynn S.E."/>
            <person name="Nealson K.H."/>
            <person name="Kurokawa K."/>
            <person name="Hongoh Y."/>
        </authorList>
    </citation>
    <scope>NUCLEOTIDE SEQUENCE [LARGE SCALE GENOMIC DNA]</scope>
    <source>
        <strain evidence="7 10">S34</strain>
        <strain evidence="8 9">S47</strain>
    </source>
</reference>
<evidence type="ECO:0000313" key="9">
    <source>
        <dbReference type="Proteomes" id="UP000569018"/>
    </source>
</evidence>
<keyword evidence="4 6" id="KW-0689">Ribosomal protein</keyword>
<keyword evidence="2 6" id="KW-0699">rRNA-binding</keyword>
<dbReference type="Gene3D" id="3.30.70.330">
    <property type="match status" value="1"/>
</dbReference>
<dbReference type="GO" id="GO:1990904">
    <property type="term" value="C:ribonucleoprotein complex"/>
    <property type="evidence" value="ECO:0007669"/>
    <property type="project" value="UniProtKB-KW"/>
</dbReference>
<keyword evidence="3 6" id="KW-0694">RNA-binding</keyword>
<dbReference type="NCBIfam" id="NF004363">
    <property type="entry name" value="PRK05738.2-4"/>
    <property type="match status" value="1"/>
</dbReference>
<dbReference type="Pfam" id="PF00276">
    <property type="entry name" value="Ribosomal_L23"/>
    <property type="match status" value="1"/>
</dbReference>
<dbReference type="InterPro" id="IPR012677">
    <property type="entry name" value="Nucleotide-bd_a/b_plait_sf"/>
</dbReference>
<dbReference type="RefSeq" id="WP_176235388.1">
    <property type="nucleotide sequence ID" value="NZ_BLRZ01000065.1"/>
</dbReference>
<dbReference type="EMBL" id="BLRZ01000065">
    <property type="protein sequence ID" value="GFP30426.1"/>
    <property type="molecule type" value="Genomic_DNA"/>
</dbReference>
<accession>A0A6V8Q2F5</accession>
<comment type="caution">
    <text evidence="8">The sequence shown here is derived from an EMBL/GenBank/DDBJ whole genome shotgun (WGS) entry which is preliminary data.</text>
</comment>
<dbReference type="GO" id="GO:0005840">
    <property type="term" value="C:ribosome"/>
    <property type="evidence" value="ECO:0007669"/>
    <property type="project" value="UniProtKB-KW"/>
</dbReference>
<keyword evidence="10" id="KW-1185">Reference proteome</keyword>
<evidence type="ECO:0000313" key="10">
    <source>
        <dbReference type="Proteomes" id="UP000588083"/>
    </source>
</evidence>
<dbReference type="SUPFAM" id="SSF54189">
    <property type="entry name" value="Ribosomal proteins S24e, L23 and L15e"/>
    <property type="match status" value="1"/>
</dbReference>
<comment type="function">
    <text evidence="6">One of the early assembly proteins it binds 23S rRNA. One of the proteins that surrounds the polypeptide exit tunnel on the outside of the ribosome. Forms the main docking site for trigger factor binding to the ribosome.</text>
</comment>
<dbReference type="GO" id="GO:0019843">
    <property type="term" value="F:rRNA binding"/>
    <property type="evidence" value="ECO:0007669"/>
    <property type="project" value="UniProtKB-UniRule"/>
</dbReference>
<protein>
    <recommendedName>
        <fullName evidence="6">Large ribosomal subunit protein uL23</fullName>
    </recommendedName>
</protein>
<evidence type="ECO:0000256" key="3">
    <source>
        <dbReference type="ARBA" id="ARBA00022884"/>
    </source>
</evidence>
<dbReference type="Proteomes" id="UP000588083">
    <property type="component" value="Unassembled WGS sequence"/>
</dbReference>
<dbReference type="GO" id="GO:0006412">
    <property type="term" value="P:translation"/>
    <property type="evidence" value="ECO:0007669"/>
    <property type="project" value="UniProtKB-UniRule"/>
</dbReference>
<gene>
    <name evidence="6" type="primary">rplW</name>
    <name evidence="7" type="ORF">HKBW3S34_01347</name>
    <name evidence="8" type="ORF">HKBW3S47_00468</name>
</gene>
<dbReference type="HAMAP" id="MF_01369_B">
    <property type="entry name" value="Ribosomal_uL23_B"/>
    <property type="match status" value="1"/>
</dbReference>
<evidence type="ECO:0000256" key="6">
    <source>
        <dbReference type="HAMAP-Rule" id="MF_01369"/>
    </source>
</evidence>
<name>A0A6V8Q2F5_9ACTN</name>
<comment type="similarity">
    <text evidence="1 6">Belongs to the universal ribosomal protein uL23 family.</text>
</comment>
<evidence type="ECO:0000313" key="8">
    <source>
        <dbReference type="EMBL" id="GFP38767.1"/>
    </source>
</evidence>
<comment type="subunit">
    <text evidence="6">Part of the 50S ribosomal subunit. Contacts protein L29, and trigger factor when it is bound to the ribosome.</text>
</comment>